<feature type="transmembrane region" description="Helical" evidence="1">
    <location>
        <begin position="23"/>
        <end position="41"/>
    </location>
</feature>
<comment type="caution">
    <text evidence="2">The sequence shown here is derived from an EMBL/GenBank/DDBJ whole genome shotgun (WGS) entry which is preliminary data.</text>
</comment>
<feature type="transmembrane region" description="Helical" evidence="1">
    <location>
        <begin position="244"/>
        <end position="269"/>
    </location>
</feature>
<reference evidence="3" key="1">
    <citation type="submission" date="2017-09" db="EMBL/GenBank/DDBJ databases">
        <title>Depth-based differentiation of microbial function through sediment-hosted aquifers and enrichment of novel symbionts in the deep terrestrial subsurface.</title>
        <authorList>
            <person name="Probst A.J."/>
            <person name="Ladd B."/>
            <person name="Jarett J.K."/>
            <person name="Geller-Mcgrath D.E."/>
            <person name="Sieber C.M.K."/>
            <person name="Emerson J.B."/>
            <person name="Anantharaman K."/>
            <person name="Thomas B.C."/>
            <person name="Malmstrom R."/>
            <person name="Stieglmeier M."/>
            <person name="Klingl A."/>
            <person name="Woyke T."/>
            <person name="Ryan C.M."/>
            <person name="Banfield J.F."/>
        </authorList>
    </citation>
    <scope>NUCLEOTIDE SEQUENCE [LARGE SCALE GENOMIC DNA]</scope>
</reference>
<dbReference type="Proteomes" id="UP000230538">
    <property type="component" value="Unassembled WGS sequence"/>
</dbReference>
<keyword evidence="1" id="KW-0472">Membrane</keyword>
<dbReference type="AlphaFoldDB" id="A0A2M7WYU9"/>
<proteinExistence type="predicted"/>
<sequence length="274" mass="31270">MFVKPDTLFLIGYSKEASMLKKINLAFIIILLITATVTYFLRNNYKNISAISPETLKPPIQKAIRDLTTITFTKDQYEYVLTPLFSYEINALITHEMDYRLFSIYKRDSVFPLDLCLIWGENISGGIFKDRSLAFSQDMRYCSYSYPGRLNFNNNEFSNNHLIVNDPEIEKKISSLSTGDQIKIKGKLVNVSATNLGQPGEFDPEYFQINSSTQREDSGVGACEVIYVESIDILEKGNPILQQIFQVSFLSLISLLALNILMFVIGIFIEGYRH</sequence>
<keyword evidence="1" id="KW-0812">Transmembrane</keyword>
<gene>
    <name evidence="2" type="ORF">CO181_00400</name>
</gene>
<dbReference type="EMBL" id="PFXB01000013">
    <property type="protein sequence ID" value="PJA38440.1"/>
    <property type="molecule type" value="Genomic_DNA"/>
</dbReference>
<evidence type="ECO:0000313" key="2">
    <source>
        <dbReference type="EMBL" id="PJA38440.1"/>
    </source>
</evidence>
<name>A0A2M7WYU9_UNCKA</name>
<organism evidence="2 3">
    <name type="scientific">candidate division WWE3 bacterium CG_4_9_14_3_um_filter_43_9</name>
    <dbReference type="NCBI Taxonomy" id="1975082"/>
    <lineage>
        <taxon>Bacteria</taxon>
        <taxon>Katanobacteria</taxon>
    </lineage>
</organism>
<protein>
    <submittedName>
        <fullName evidence="2">Uncharacterized protein</fullName>
    </submittedName>
</protein>
<evidence type="ECO:0000313" key="3">
    <source>
        <dbReference type="Proteomes" id="UP000230538"/>
    </source>
</evidence>
<keyword evidence="1" id="KW-1133">Transmembrane helix</keyword>
<accession>A0A2M7WYU9</accession>
<evidence type="ECO:0000256" key="1">
    <source>
        <dbReference type="SAM" id="Phobius"/>
    </source>
</evidence>